<feature type="coiled-coil region" evidence="1">
    <location>
        <begin position="1420"/>
        <end position="1454"/>
    </location>
</feature>
<proteinExistence type="predicted"/>
<evidence type="ECO:0000313" key="4">
    <source>
        <dbReference type="EMBL" id="ODQ47933.1"/>
    </source>
</evidence>
<dbReference type="Gene3D" id="1.10.287.1490">
    <property type="match status" value="1"/>
</dbReference>
<organism evidence="4 5">
    <name type="scientific">Pichia membranifaciens NRRL Y-2026</name>
    <dbReference type="NCBI Taxonomy" id="763406"/>
    <lineage>
        <taxon>Eukaryota</taxon>
        <taxon>Fungi</taxon>
        <taxon>Dikarya</taxon>
        <taxon>Ascomycota</taxon>
        <taxon>Saccharomycotina</taxon>
        <taxon>Pichiomycetes</taxon>
        <taxon>Pichiales</taxon>
        <taxon>Pichiaceae</taxon>
        <taxon>Pichia</taxon>
    </lineage>
</organism>
<keyword evidence="1" id="KW-0175">Coiled coil</keyword>
<dbReference type="OrthoDB" id="2149224at2759"/>
<dbReference type="SMART" id="SM00233">
    <property type="entry name" value="PH"/>
    <property type="match status" value="1"/>
</dbReference>
<feature type="coiled-coil region" evidence="1">
    <location>
        <begin position="111"/>
        <end position="247"/>
    </location>
</feature>
<dbReference type="STRING" id="763406.A0A1E3NQT7"/>
<dbReference type="GeneID" id="30180741"/>
<dbReference type="InterPro" id="IPR053005">
    <property type="entry name" value="Nuclear_Pos-Cytoskel_Interact"/>
</dbReference>
<feature type="coiled-coil region" evidence="1">
    <location>
        <begin position="1629"/>
        <end position="1712"/>
    </location>
</feature>
<feature type="coiled-coil region" evidence="1">
    <location>
        <begin position="936"/>
        <end position="1086"/>
    </location>
</feature>
<feature type="coiled-coil region" evidence="1">
    <location>
        <begin position="862"/>
        <end position="900"/>
    </location>
</feature>
<dbReference type="PANTHER" id="PTHR28190:SF1">
    <property type="entry name" value="NUCLEAR MIGRATION PROTEIN NUM1"/>
    <property type="match status" value="1"/>
</dbReference>
<feature type="region of interest" description="Disordered" evidence="2">
    <location>
        <begin position="2263"/>
        <end position="2295"/>
    </location>
</feature>
<keyword evidence="5" id="KW-1185">Reference proteome</keyword>
<feature type="region of interest" description="Disordered" evidence="2">
    <location>
        <begin position="48"/>
        <end position="90"/>
    </location>
</feature>
<feature type="coiled-coil region" evidence="1">
    <location>
        <begin position="764"/>
        <end position="819"/>
    </location>
</feature>
<feature type="compositionally biased region" description="Low complexity" evidence="2">
    <location>
        <begin position="71"/>
        <end position="82"/>
    </location>
</feature>
<feature type="coiled-coil region" evidence="1">
    <location>
        <begin position="1283"/>
        <end position="1314"/>
    </location>
</feature>
<dbReference type="EMBL" id="KV454002">
    <property type="protein sequence ID" value="ODQ47933.1"/>
    <property type="molecule type" value="Genomic_DNA"/>
</dbReference>
<dbReference type="Proteomes" id="UP000094455">
    <property type="component" value="Unassembled WGS sequence"/>
</dbReference>
<evidence type="ECO:0000313" key="5">
    <source>
        <dbReference type="Proteomes" id="UP000094455"/>
    </source>
</evidence>
<name>A0A1E3NQT7_9ASCO</name>
<feature type="coiled-coil region" evidence="1">
    <location>
        <begin position="602"/>
        <end position="643"/>
    </location>
</feature>
<dbReference type="GO" id="GO:0032065">
    <property type="term" value="P:maintenance of protein location in cell cortex"/>
    <property type="evidence" value="ECO:0007669"/>
    <property type="project" value="InterPro"/>
</dbReference>
<feature type="coiled-coil region" evidence="1">
    <location>
        <begin position="1781"/>
        <end position="1808"/>
    </location>
</feature>
<dbReference type="GO" id="GO:0000226">
    <property type="term" value="P:microtubule cytoskeleton organization"/>
    <property type="evidence" value="ECO:0007669"/>
    <property type="project" value="TreeGrafter"/>
</dbReference>
<feature type="coiled-coil region" evidence="1">
    <location>
        <begin position="1501"/>
        <end position="1538"/>
    </location>
</feature>
<dbReference type="GO" id="GO:0005543">
    <property type="term" value="F:phospholipid binding"/>
    <property type="evidence" value="ECO:0007669"/>
    <property type="project" value="InterPro"/>
</dbReference>
<evidence type="ECO:0000256" key="1">
    <source>
        <dbReference type="SAM" id="Coils"/>
    </source>
</evidence>
<dbReference type="GO" id="GO:0005938">
    <property type="term" value="C:cell cortex"/>
    <property type="evidence" value="ECO:0007669"/>
    <property type="project" value="InterPro"/>
</dbReference>
<feature type="coiled-coil region" evidence="1">
    <location>
        <begin position="1220"/>
        <end position="1247"/>
    </location>
</feature>
<feature type="domain" description="PH" evidence="3">
    <location>
        <begin position="2121"/>
        <end position="2234"/>
    </location>
</feature>
<gene>
    <name evidence="4" type="ORF">PICMEDRAFT_71940</name>
</gene>
<feature type="coiled-coil region" evidence="1">
    <location>
        <begin position="676"/>
        <end position="724"/>
    </location>
</feature>
<dbReference type="SUPFAM" id="SSF50729">
    <property type="entry name" value="PH domain-like"/>
    <property type="match status" value="1"/>
</dbReference>
<feature type="compositionally biased region" description="Acidic residues" evidence="2">
    <location>
        <begin position="380"/>
        <end position="392"/>
    </location>
</feature>
<feature type="coiled-coil region" evidence="1">
    <location>
        <begin position="1136"/>
        <end position="1180"/>
    </location>
</feature>
<dbReference type="RefSeq" id="XP_019019046.1">
    <property type="nucleotide sequence ID" value="XM_019164054.1"/>
</dbReference>
<dbReference type="PANTHER" id="PTHR28190">
    <property type="entry name" value="NUCLEAR MIGRATION PROTEIN NUM1"/>
    <property type="match status" value="1"/>
</dbReference>
<feature type="compositionally biased region" description="Polar residues" evidence="2">
    <location>
        <begin position="1"/>
        <end position="11"/>
    </location>
</feature>
<feature type="region of interest" description="Disordered" evidence="2">
    <location>
        <begin position="380"/>
        <end position="414"/>
    </location>
</feature>
<sequence length="2295" mass="260181">MSQFSGNNSDIQDWDERPLSPVNITLGTNSSADLKSQLSQLQQKLNLNSIRPVRPSPNTEPEIHLPPLATLSSSQSNSLGNSTRTPDKSVDFLGDLSDGLLMESRKLSYENKQFKKQVSKLSAENESMKKQISNLNLLNKQLSEKEEQSNDKIWNLESELGNFKKSLDKTKSDLAKVKSDNTASISLIEQLKNSIENLTNERQSLLETSSLTISKLNSELSELKESNENLNDENDILHKNILDLKSEINVMKSEIAGSNTQSERLAESSFSEFDDSIVQDPLPAVLTEDLSKLDTDTLQKNLKLSYRQLLKLKSQNTRFKSELLKLKHGSPSPNKVQLLPKSLNDENDVENSWGYFEDDSFAKQPKKSNIVSSLIRSINEDDENEEDGDDDTNSFLADVSQLDGSSPVSTRKSSVSKPKESYILIVPKTTLDLNNNAINLKKIDLSEFQTIQVPDPIATELLASSSNKEISKSQFYNDEMLQLVSSHELSSLKSSIEEPSIDYVKSKALYHDHVSIPVKEHENLLSSTKQSAERIFELENLCRNQNNSLSSIKKQLEQTSTELTSKFGAFNSLKSEHENPSLEYINSKLPLHNLVSMDSQSHVEIKQRLEILQDKIKQSSENLDSLREIIEHLKNDKSNLEAQLRSPDIQYMKDKSTVMHYVFIPESEHIALKSDMTITEAKLKKKESEIRDLVDEKAKFEGKIADLEKIVTELKNSCSEFESKVLKLEEFQECPNSEYLRTKLSTHGLLALPVEEHIKLKTDNSLYNERIIKLTAENEAAKDENRRLWSDANERENKLKSVENKLDTVLKDFETIKQEKEQPGVEYIKSKASLYNLAVIPLEEHQSLKKEISTKDAKLADYAKLRLELDSKHDEIQQLINSKEKLNQLVKNTIASLKKRDSELTSLKQQLESPSYDYIKERSEAHGLAAITKEEHEKLKSELLESSELLAKKESEYASLQKIKDDLQREGTKSVSLDLHQSVQSELDYTKHDLNEYKRQVNNLKQVEIALKGKESELVAMGKKVSELETKAAQIDELNFELQNLRNAEEDLNKKQNELEGIKTERDEMQEKITSLQSKETQLLETLKNFECQNSELKSFHEKPDLDYIKEKSKFLGFLPVTLEEHTMFQSNLKKLEERNKKNVELEDNIVSLSTKNNELTELNNTLQKTVQELTEIKNKLQNPDIDFIKEKSSNLGLVSIPLSDHHNLKTKSETLASNIDALRSKISVVESEKAELNEKIKSLELMNASPSIEYIQSKSASLGIIPIPIAEHNSLKSELERNDILSKERDSQMKELNLLRKDITERKTQLRNAILQLNKISSSFEAPTMDYLKEKLKPFKYVAVSEADFESLKKSHEISVQQNENLEKKLVAANAEQTEKDNTISQLNRISSSYQAPAFEYLKEKLKALSYVAVPEADLETLEKSQEISVQKIEILERKLAVTETEILEKDNTISNLNKYALCYESPTVEYLKEKLKSFEYIALPESDLNGLKTLQNSSIEQIDNLKKKLAATNADLTEKDKQLEKLSVQLKAMINRDQSKNTNSKVVAAALPTRSSSFNIEGAQKGIEMNKTSSVVTVTSANVNDALSESIESIISRIEQNGYTVLTMEEYENLLKRGNNDADLDNLADITHEIEDIESDLESKKQELETKSRSSTISSSSSITSVSVENILSQKYSKLYDLINDLSIEVKNLKQEKARIVKQINRLSVSTNTLSNQKLNSTLSKKISRISDKIEIKEIEMKSQQSAIVAVKAYLEQSRGMDLPPVTAVTAEGDSDKDRSELEKEIALLQSKYDEKKQKMEKLVKEINNTDEPSQLVERLSLLGYTFTSPSGNTTMIREISINDNVIYLPAIIQSGSFDPSSGKLSVDKLAQENGFALISAAEAKQKQNIFDITDLSINDLGARAKELKHTLISDQKLKLIVAKSNEPKLPESLTLEELEPFAKKLGLRIISNEDIARLKARNITTRELASKAEELNLVLLSQDEVNDLNTHEPITEKNIVKKGKELGYLCIPSSQFVATTVSRTADIPNVTVLPNSYYKILTKSHEWYKKNKDKLDQSPAKQPQTIPEDDSFDLPSIMPNATPSGHQLPVSNIDTVSLHTVDTVISNKKLIIAAVTQTIIGEYLYKYYRKLGPFTSVSDTRHERFFWVHPYSMTLYWSPANPVVSDPARNQIKAMSILDVQCVNDNNPLPPGIHYKSIIIKSHNKSIKITCPTRQIHNIWYNSLKYLLERSMDSWVNDDDLEDQYQHDFTLDSKTKLERTQSQKFRRSHLSASDNRLTSKSTSLRSMTGSRR</sequence>
<feature type="region of interest" description="Disordered" evidence="2">
    <location>
        <begin position="1"/>
        <end position="28"/>
    </location>
</feature>
<dbReference type="GO" id="GO:0005739">
    <property type="term" value="C:mitochondrion"/>
    <property type="evidence" value="ECO:0007669"/>
    <property type="project" value="TreeGrafter"/>
</dbReference>
<accession>A0A1E3NQT7</accession>
<feature type="region of interest" description="Disordered" evidence="2">
    <location>
        <begin position="2055"/>
        <end position="2075"/>
    </location>
</feature>
<feature type="compositionally biased region" description="Polar residues" evidence="2">
    <location>
        <begin position="2273"/>
        <end position="2295"/>
    </location>
</feature>
<dbReference type="CDD" id="cd13365">
    <property type="entry name" value="PH_PLC_plant-like"/>
    <property type="match status" value="1"/>
</dbReference>
<dbReference type="Pfam" id="PF12814">
    <property type="entry name" value="Mcp5_PH"/>
    <property type="match status" value="1"/>
</dbReference>
<dbReference type="InterPro" id="IPR001849">
    <property type="entry name" value="PH_domain"/>
</dbReference>
<evidence type="ECO:0000256" key="2">
    <source>
        <dbReference type="SAM" id="MobiDB-lite"/>
    </source>
</evidence>
<dbReference type="GO" id="GO:0015631">
    <property type="term" value="F:tubulin binding"/>
    <property type="evidence" value="ECO:0007669"/>
    <property type="project" value="TreeGrafter"/>
</dbReference>
<feature type="coiled-coil region" evidence="1">
    <location>
        <begin position="1350"/>
        <end position="1384"/>
    </location>
</feature>
<dbReference type="InterPro" id="IPR024774">
    <property type="entry name" value="PH_dom-Mcp5-type"/>
</dbReference>
<evidence type="ECO:0000259" key="3">
    <source>
        <dbReference type="SMART" id="SM00233"/>
    </source>
</evidence>
<feature type="compositionally biased region" description="Low complexity" evidence="2">
    <location>
        <begin position="405"/>
        <end position="414"/>
    </location>
</feature>
<reference evidence="4 5" key="1">
    <citation type="journal article" date="2016" name="Proc. Natl. Acad. Sci. U.S.A.">
        <title>Comparative genomics of biotechnologically important yeasts.</title>
        <authorList>
            <person name="Riley R."/>
            <person name="Haridas S."/>
            <person name="Wolfe K.H."/>
            <person name="Lopes M.R."/>
            <person name="Hittinger C.T."/>
            <person name="Goeker M."/>
            <person name="Salamov A.A."/>
            <person name="Wisecaver J.H."/>
            <person name="Long T.M."/>
            <person name="Calvey C.H."/>
            <person name="Aerts A.L."/>
            <person name="Barry K.W."/>
            <person name="Choi C."/>
            <person name="Clum A."/>
            <person name="Coughlan A.Y."/>
            <person name="Deshpande S."/>
            <person name="Douglass A.P."/>
            <person name="Hanson S.J."/>
            <person name="Klenk H.-P."/>
            <person name="LaButti K.M."/>
            <person name="Lapidus A."/>
            <person name="Lindquist E.A."/>
            <person name="Lipzen A.M."/>
            <person name="Meier-Kolthoff J.P."/>
            <person name="Ohm R.A."/>
            <person name="Otillar R.P."/>
            <person name="Pangilinan J.L."/>
            <person name="Peng Y."/>
            <person name="Rokas A."/>
            <person name="Rosa C.A."/>
            <person name="Scheuner C."/>
            <person name="Sibirny A.A."/>
            <person name="Slot J.C."/>
            <person name="Stielow J.B."/>
            <person name="Sun H."/>
            <person name="Kurtzman C.P."/>
            <person name="Blackwell M."/>
            <person name="Grigoriev I.V."/>
            <person name="Jeffries T.W."/>
        </authorList>
    </citation>
    <scope>NUCLEOTIDE SEQUENCE [LARGE SCALE GENOMIC DNA]</scope>
    <source>
        <strain evidence="4 5">NRRL Y-2026</strain>
    </source>
</reference>
<protein>
    <recommendedName>
        <fullName evidence="3">PH domain-containing protein</fullName>
    </recommendedName>
</protein>